<keyword evidence="1" id="KW-0472">Membrane</keyword>
<comment type="caution">
    <text evidence="2">The sequence shown here is derived from an EMBL/GenBank/DDBJ whole genome shotgun (WGS) entry which is preliminary data.</text>
</comment>
<keyword evidence="3" id="KW-1185">Reference proteome</keyword>
<evidence type="ECO:0000256" key="1">
    <source>
        <dbReference type="SAM" id="Phobius"/>
    </source>
</evidence>
<keyword evidence="1" id="KW-0812">Transmembrane</keyword>
<feature type="transmembrane region" description="Helical" evidence="1">
    <location>
        <begin position="6"/>
        <end position="25"/>
    </location>
</feature>
<evidence type="ECO:0000313" key="3">
    <source>
        <dbReference type="Proteomes" id="UP000253664"/>
    </source>
</evidence>
<name>A0A367LBH6_9HYPO</name>
<feature type="non-terminal residue" evidence="2">
    <location>
        <position position="1"/>
    </location>
</feature>
<organism evidence="2 3">
    <name type="scientific">Ophiocordyceps polyrhachis-furcata BCC 54312</name>
    <dbReference type="NCBI Taxonomy" id="1330021"/>
    <lineage>
        <taxon>Eukaryota</taxon>
        <taxon>Fungi</taxon>
        <taxon>Dikarya</taxon>
        <taxon>Ascomycota</taxon>
        <taxon>Pezizomycotina</taxon>
        <taxon>Sordariomycetes</taxon>
        <taxon>Hypocreomycetidae</taxon>
        <taxon>Hypocreales</taxon>
        <taxon>Ophiocordycipitaceae</taxon>
        <taxon>Ophiocordyceps</taxon>
    </lineage>
</organism>
<proteinExistence type="predicted"/>
<accession>A0A367LBH6</accession>
<dbReference type="Proteomes" id="UP000253664">
    <property type="component" value="Unassembled WGS sequence"/>
</dbReference>
<dbReference type="AlphaFoldDB" id="A0A367LBH6"/>
<evidence type="ECO:0000313" key="2">
    <source>
        <dbReference type="EMBL" id="RCI11766.1"/>
    </source>
</evidence>
<dbReference type="EMBL" id="LKCN02000010">
    <property type="protein sequence ID" value="RCI11766.1"/>
    <property type="molecule type" value="Genomic_DNA"/>
</dbReference>
<sequence length="83" mass="9478">PGFSSLTRDTFILLTSFFTAFLFIFRPTNYLIRTVSSDAFQQTDPLFPIKFPLSATIGNIIHLRSAKEAWDKLKDLYNPGYAL</sequence>
<reference evidence="2 3" key="1">
    <citation type="journal article" date="2015" name="BMC Genomics">
        <title>Insights from the genome of Ophiocordyceps polyrhachis-furcata to pathogenicity and host specificity in insect fungi.</title>
        <authorList>
            <person name="Wichadakul D."/>
            <person name="Kobmoo N."/>
            <person name="Ingsriswang S."/>
            <person name="Tangphatsornruang S."/>
            <person name="Chantasingh D."/>
            <person name="Luangsa-ard J.J."/>
            <person name="Eurwilaichitr L."/>
        </authorList>
    </citation>
    <scope>NUCLEOTIDE SEQUENCE [LARGE SCALE GENOMIC DNA]</scope>
    <source>
        <strain evidence="2 3">BCC 54312</strain>
    </source>
</reference>
<gene>
    <name evidence="2" type="ORF">L249_7385</name>
</gene>
<keyword evidence="1" id="KW-1133">Transmembrane helix</keyword>
<protein>
    <submittedName>
        <fullName evidence="2">Uncharacterized protein</fullName>
    </submittedName>
</protein>